<dbReference type="OrthoDB" id="4964550at2"/>
<comment type="caution">
    <text evidence="1">The sequence shown here is derived from an EMBL/GenBank/DDBJ whole genome shotgun (WGS) entry which is preliminary data.</text>
</comment>
<dbReference type="RefSeq" id="WP_123255588.1">
    <property type="nucleotide sequence ID" value="NZ_RBED01000102.1"/>
</dbReference>
<gene>
    <name evidence="1" type="ORF">D7003_11515</name>
</gene>
<name>A0A3N0BXW9_9MICC</name>
<dbReference type="AlphaFoldDB" id="A0A3N0BXW9"/>
<sequence>MTTDKLRVLVRVDLDCAKAQVAAQGHVTSKSVHGLYAVMKRANSLTAGMALELDMTRARIEPDALEELRACSRSHHLPARVDPLQSDYRLSILAPDTAAPLAALATQAA</sequence>
<evidence type="ECO:0000313" key="1">
    <source>
        <dbReference type="EMBL" id="RNL54331.1"/>
    </source>
</evidence>
<protein>
    <submittedName>
        <fullName evidence="1">Uncharacterized protein</fullName>
    </submittedName>
</protein>
<dbReference type="EMBL" id="RBED01000102">
    <property type="protein sequence ID" value="RNL54331.1"/>
    <property type="molecule type" value="Genomic_DNA"/>
</dbReference>
<proteinExistence type="predicted"/>
<evidence type="ECO:0000313" key="2">
    <source>
        <dbReference type="Proteomes" id="UP000273807"/>
    </source>
</evidence>
<reference evidence="1 2" key="1">
    <citation type="submission" date="2018-10" db="EMBL/GenBank/DDBJ databases">
        <title>Genome sequencing of Arthrobacter oryzae TNB02.</title>
        <authorList>
            <person name="Cho Y.-J."/>
            <person name="Cho A."/>
            <person name="Kim O.-S."/>
        </authorList>
    </citation>
    <scope>NUCLEOTIDE SEQUENCE [LARGE SCALE GENOMIC DNA]</scope>
    <source>
        <strain evidence="1 2">TNB02</strain>
    </source>
</reference>
<dbReference type="Proteomes" id="UP000273807">
    <property type="component" value="Unassembled WGS sequence"/>
</dbReference>
<accession>A0A3N0BXW9</accession>
<organism evidence="1 2">
    <name type="scientific">Arthrobacter oryzae</name>
    <dbReference type="NCBI Taxonomy" id="409290"/>
    <lineage>
        <taxon>Bacteria</taxon>
        <taxon>Bacillati</taxon>
        <taxon>Actinomycetota</taxon>
        <taxon>Actinomycetes</taxon>
        <taxon>Micrococcales</taxon>
        <taxon>Micrococcaceae</taxon>
        <taxon>Arthrobacter</taxon>
    </lineage>
</organism>
<keyword evidence="2" id="KW-1185">Reference proteome</keyword>